<dbReference type="AlphaFoldDB" id="A0A5D4T4Z4"/>
<evidence type="ECO:0000313" key="4">
    <source>
        <dbReference type="Proteomes" id="UP000322524"/>
    </source>
</evidence>
<proteinExistence type="predicted"/>
<name>A0A5D4T4Z4_9BACI</name>
<dbReference type="InterPro" id="IPR036691">
    <property type="entry name" value="Endo/exonu/phosph_ase_sf"/>
</dbReference>
<dbReference type="GO" id="GO:0004519">
    <property type="term" value="F:endonuclease activity"/>
    <property type="evidence" value="ECO:0007669"/>
    <property type="project" value="UniProtKB-KW"/>
</dbReference>
<evidence type="ECO:0000259" key="2">
    <source>
        <dbReference type="Pfam" id="PF03372"/>
    </source>
</evidence>
<organism evidence="3 4">
    <name type="scientific">Sutcliffiella horikoshii</name>
    <dbReference type="NCBI Taxonomy" id="79883"/>
    <lineage>
        <taxon>Bacteria</taxon>
        <taxon>Bacillati</taxon>
        <taxon>Bacillota</taxon>
        <taxon>Bacilli</taxon>
        <taxon>Bacillales</taxon>
        <taxon>Bacillaceae</taxon>
        <taxon>Sutcliffiella</taxon>
    </lineage>
</organism>
<accession>A0A5D4T4Z4</accession>
<sequence>MNLLTLNCHSWQEENQMEKIQHIAKAIKEQAYDVIALQEVSQSIDAEVVTGNIKQNNFGLVLQQELEKIGVSDYELVWDFAHMGYDTYEEGLAILTRHPIKKTHSFFVSKSTDANFWKTRKIVGVTVEVHGEEMSFYTCHLGWWDDKEEPGKYQMEQLLAQVKGTVPYFLMGDFNNSAHIEGEGYDYLTLTVGLHDTYLLASEKDSGVTVEGSIAGWDKNKQDLRIDLILASSPVKVTSSNVVFNGRNREVVSDHYGVEVTVEI</sequence>
<keyword evidence="3" id="KW-0255">Endonuclease</keyword>
<dbReference type="Proteomes" id="UP000322524">
    <property type="component" value="Unassembled WGS sequence"/>
</dbReference>
<dbReference type="SUPFAM" id="SSF56219">
    <property type="entry name" value="DNase I-like"/>
    <property type="match status" value="1"/>
</dbReference>
<dbReference type="CDD" id="cd09079">
    <property type="entry name" value="RgfB-like"/>
    <property type="match status" value="1"/>
</dbReference>
<keyword evidence="1" id="KW-0378">Hydrolase</keyword>
<evidence type="ECO:0000256" key="1">
    <source>
        <dbReference type="ARBA" id="ARBA00022801"/>
    </source>
</evidence>
<dbReference type="InterPro" id="IPR051547">
    <property type="entry name" value="TDP2-like"/>
</dbReference>
<dbReference type="Gene3D" id="3.60.10.10">
    <property type="entry name" value="Endonuclease/exonuclease/phosphatase"/>
    <property type="match status" value="1"/>
</dbReference>
<dbReference type="InterPro" id="IPR005135">
    <property type="entry name" value="Endo/exonuclease/phosphatase"/>
</dbReference>
<protein>
    <submittedName>
        <fullName evidence="3">Endonuclease/exonuclease/phosphatase family protein</fullName>
    </submittedName>
</protein>
<feature type="domain" description="Endonuclease/exonuclease/phosphatase" evidence="2">
    <location>
        <begin position="19"/>
        <end position="255"/>
    </location>
</feature>
<keyword evidence="3" id="KW-0540">Nuclease</keyword>
<dbReference type="EMBL" id="VTEV01000002">
    <property type="protein sequence ID" value="TYS69552.1"/>
    <property type="molecule type" value="Genomic_DNA"/>
</dbReference>
<dbReference type="RefSeq" id="WP_148987130.1">
    <property type="nucleotide sequence ID" value="NZ_VTEV01000002.1"/>
</dbReference>
<evidence type="ECO:0000313" key="3">
    <source>
        <dbReference type="EMBL" id="TYS69552.1"/>
    </source>
</evidence>
<reference evidence="3 4" key="1">
    <citation type="submission" date="2019-08" db="EMBL/GenBank/DDBJ databases">
        <title>Bacillus genomes from the desert of Cuatro Cienegas, Coahuila.</title>
        <authorList>
            <person name="Olmedo-Alvarez G."/>
        </authorList>
    </citation>
    <scope>NUCLEOTIDE SEQUENCE [LARGE SCALE GENOMIC DNA]</scope>
    <source>
        <strain evidence="3 4">CH28_1T</strain>
    </source>
</reference>
<keyword evidence="3" id="KW-0269">Exonuclease</keyword>
<dbReference type="Pfam" id="PF03372">
    <property type="entry name" value="Exo_endo_phos"/>
    <property type="match status" value="1"/>
</dbReference>
<dbReference type="GO" id="GO:0004527">
    <property type="term" value="F:exonuclease activity"/>
    <property type="evidence" value="ECO:0007669"/>
    <property type="project" value="UniProtKB-KW"/>
</dbReference>
<gene>
    <name evidence="3" type="ORF">FZC76_04770</name>
</gene>
<dbReference type="STRING" id="79883.GCA_001636495_00742"/>
<dbReference type="PANTHER" id="PTHR15822:SF23">
    <property type="entry name" value="ENDONUCLEASE_EXONUCLEASE_PHOSPHATASE FAMILY PROTEIN"/>
    <property type="match status" value="1"/>
</dbReference>
<dbReference type="OrthoDB" id="9812537at2"/>
<dbReference type="PANTHER" id="PTHR15822">
    <property type="entry name" value="TRAF AND TNF RECEPTOR-ASSOCIATED PROTEIN"/>
    <property type="match status" value="1"/>
</dbReference>
<comment type="caution">
    <text evidence="3">The sequence shown here is derived from an EMBL/GenBank/DDBJ whole genome shotgun (WGS) entry which is preliminary data.</text>
</comment>